<protein>
    <recommendedName>
        <fullName evidence="4">DUF2029 domain-containing protein</fullName>
    </recommendedName>
</protein>
<dbReference type="AlphaFoldDB" id="A0A7T0BYG4"/>
<dbReference type="EMBL" id="CP048685">
    <property type="protein sequence ID" value="QPJ63280.1"/>
    <property type="molecule type" value="Genomic_DNA"/>
</dbReference>
<evidence type="ECO:0000313" key="2">
    <source>
        <dbReference type="EMBL" id="QPJ63280.1"/>
    </source>
</evidence>
<name>A0A7T0BYG4_9BACT</name>
<dbReference type="KEGG" id="nli:G3M70_15915"/>
<feature type="transmembrane region" description="Helical" evidence="1">
    <location>
        <begin position="474"/>
        <end position="492"/>
    </location>
</feature>
<keyword evidence="1" id="KW-1133">Transmembrane helix</keyword>
<feature type="transmembrane region" description="Helical" evidence="1">
    <location>
        <begin position="240"/>
        <end position="261"/>
    </location>
</feature>
<evidence type="ECO:0008006" key="4">
    <source>
        <dbReference type="Google" id="ProtNLM"/>
    </source>
</evidence>
<dbReference type="GO" id="GO:0005886">
    <property type="term" value="C:plasma membrane"/>
    <property type="evidence" value="ECO:0007669"/>
    <property type="project" value="UniProtKB-SubCell"/>
</dbReference>
<feature type="transmembrane region" description="Helical" evidence="1">
    <location>
        <begin position="45"/>
        <end position="62"/>
    </location>
</feature>
<feature type="transmembrane region" description="Helical" evidence="1">
    <location>
        <begin position="68"/>
        <end position="85"/>
    </location>
</feature>
<keyword evidence="1" id="KW-0472">Membrane</keyword>
<accession>A0A7T0BYG4</accession>
<dbReference type="Proteomes" id="UP000594688">
    <property type="component" value="Chromosome"/>
</dbReference>
<feature type="transmembrane region" description="Helical" evidence="1">
    <location>
        <begin position="302"/>
        <end position="323"/>
    </location>
</feature>
<dbReference type="Pfam" id="PF26314">
    <property type="entry name" value="MptA_B_family"/>
    <property type="match status" value="1"/>
</dbReference>
<feature type="transmembrane region" description="Helical" evidence="1">
    <location>
        <begin position="375"/>
        <end position="394"/>
    </location>
</feature>
<gene>
    <name evidence="2" type="ORF">G3M70_15915</name>
</gene>
<keyword evidence="1" id="KW-0812">Transmembrane</keyword>
<feature type="transmembrane region" description="Helical" evidence="1">
    <location>
        <begin position="415"/>
        <end position="433"/>
    </location>
</feature>
<feature type="transmembrane region" description="Helical" evidence="1">
    <location>
        <begin position="268"/>
        <end position="290"/>
    </location>
</feature>
<sequence>MRPYHIKLLMSGFLSLLFYLGMTYLSKEFNWGEGYSRRPILEYLLLYWGLFVIYSFSVYWTLKASDDTRSLIVIFVLGLAFRAILIPSQQIQEDDVYRYLWDGKTFGNQINPYKFSPDQVTYFKQFMIREPSKFKSTYDEQSIRNLERLATLKWENETSLVFMERINHPSLPTIYPPMAQYVFSLIYQMKPDSIVAMRLGFLAFDLMAAGFILLTLGALAKKKTLVIIYFWSPLIIKETFNSTHLDIIGIGLLCGAIYFLVKSRFLTANIFLAFSVLGKLYPVVLFPFFLREQYRRFGRENFKFAVSTFVFVGTIFICYLPFLDIGFRIFSSLKSFSTYWQSNDSLFAILVWFYRDVAGIAPGGPVGFSYDEPSLWAKGTVAVILVIVWSFLLIKKAPSMEKGETEHPALDCLRHLFIIMALIFLLSPVQNPWYLSWVVPFMCIFPGRAWMLLTGLMGLYYLEFYFDYQDMLQYVHWIPWVEYMPFYVLLVWDSYRRNINRSKYLVKLAP</sequence>
<feature type="transmembrane region" description="Helical" evidence="1">
    <location>
        <begin position="6"/>
        <end position="25"/>
    </location>
</feature>
<feature type="transmembrane region" description="Helical" evidence="1">
    <location>
        <begin position="439"/>
        <end position="462"/>
    </location>
</feature>
<evidence type="ECO:0000313" key="3">
    <source>
        <dbReference type="Proteomes" id="UP000594688"/>
    </source>
</evidence>
<reference evidence="2 3" key="1">
    <citation type="submission" date="2020-02" db="EMBL/GenBank/DDBJ databases">
        <title>Genomic and physiological characterization of two novel Nitrospinaceae genera.</title>
        <authorList>
            <person name="Mueller A.J."/>
            <person name="Jung M.-Y."/>
            <person name="Strachan C.R."/>
            <person name="Herbold C.W."/>
            <person name="Kirkegaard R.H."/>
            <person name="Daims H."/>
        </authorList>
    </citation>
    <scope>NUCLEOTIDE SEQUENCE [LARGE SCALE GENOMIC DNA]</scope>
    <source>
        <strain evidence="2">EB</strain>
    </source>
</reference>
<proteinExistence type="predicted"/>
<feature type="transmembrane region" description="Helical" evidence="1">
    <location>
        <begin position="199"/>
        <end position="220"/>
    </location>
</feature>
<dbReference type="GO" id="GO:0016758">
    <property type="term" value="F:hexosyltransferase activity"/>
    <property type="evidence" value="ECO:0007669"/>
    <property type="project" value="InterPro"/>
</dbReference>
<evidence type="ECO:0000256" key="1">
    <source>
        <dbReference type="SAM" id="Phobius"/>
    </source>
</evidence>
<organism evidence="2 3">
    <name type="scientific">Candidatus Nitronauta litoralis</name>
    <dbReference type="NCBI Taxonomy" id="2705533"/>
    <lineage>
        <taxon>Bacteria</taxon>
        <taxon>Pseudomonadati</taxon>
        <taxon>Nitrospinota/Tectimicrobiota group</taxon>
        <taxon>Nitrospinota</taxon>
        <taxon>Nitrospinia</taxon>
        <taxon>Nitrospinales</taxon>
        <taxon>Nitrospinaceae</taxon>
        <taxon>Candidatus Nitronauta</taxon>
    </lineage>
</organism>